<evidence type="ECO:0000256" key="1">
    <source>
        <dbReference type="ARBA" id="ARBA00004141"/>
    </source>
</evidence>
<comment type="subcellular location">
    <subcellularLocation>
        <location evidence="11">Cell membrane</location>
        <topology evidence="11">Multi-pass membrane protein</topology>
    </subcellularLocation>
    <subcellularLocation>
        <location evidence="2">Cell membrane</location>
        <topology evidence="2">Peripheral membrane protein</topology>
    </subcellularLocation>
    <subcellularLocation>
        <location evidence="1">Membrane</location>
        <topology evidence="1">Multi-pass membrane protein</topology>
    </subcellularLocation>
</comment>
<dbReference type="EMBL" id="FNVO01000022">
    <property type="protein sequence ID" value="SEG88620.1"/>
    <property type="molecule type" value="Genomic_DNA"/>
</dbReference>
<dbReference type="PANTHER" id="PTHR43297:SF2">
    <property type="entry name" value="DIPEPTIDE TRANSPORT ATP-BINDING PROTEIN DPPD"/>
    <property type="match status" value="1"/>
</dbReference>
<proteinExistence type="inferred from homology"/>
<dbReference type="SUPFAM" id="SSF52540">
    <property type="entry name" value="P-loop containing nucleoside triphosphate hydrolases"/>
    <property type="match status" value="1"/>
</dbReference>
<dbReference type="SMART" id="SM00382">
    <property type="entry name" value="AAA"/>
    <property type="match status" value="1"/>
</dbReference>
<feature type="domain" description="ABC transmembrane type-1" evidence="13">
    <location>
        <begin position="89"/>
        <end position="278"/>
    </location>
</feature>
<evidence type="ECO:0000256" key="7">
    <source>
        <dbReference type="ARBA" id="ARBA00022741"/>
    </source>
</evidence>
<dbReference type="OrthoDB" id="9809030at2"/>
<feature type="transmembrane region" description="Helical" evidence="11">
    <location>
        <begin position="28"/>
        <end position="49"/>
    </location>
</feature>
<feature type="transmembrane region" description="Helical" evidence="11">
    <location>
        <begin position="256"/>
        <end position="274"/>
    </location>
</feature>
<keyword evidence="6 11" id="KW-0812">Transmembrane</keyword>
<keyword evidence="5" id="KW-1003">Cell membrane</keyword>
<dbReference type="InterPro" id="IPR013563">
    <property type="entry name" value="Oligopep_ABC_C"/>
</dbReference>
<dbReference type="PROSITE" id="PS50928">
    <property type="entry name" value="ABC_TM1"/>
    <property type="match status" value="1"/>
</dbReference>
<dbReference type="SUPFAM" id="SSF161098">
    <property type="entry name" value="MetI-like"/>
    <property type="match status" value="1"/>
</dbReference>
<comment type="similarity">
    <text evidence="11">Belongs to the binding-protein-dependent transport system permease family.</text>
</comment>
<protein>
    <submittedName>
        <fullName evidence="14">Peptide/nickel transport system permease protein</fullName>
    </submittedName>
</protein>
<keyword evidence="10 11" id="KW-0472">Membrane</keyword>
<keyword evidence="15" id="KW-1185">Reference proteome</keyword>
<dbReference type="InterPro" id="IPR027417">
    <property type="entry name" value="P-loop_NTPase"/>
</dbReference>
<accession>A0A1H6DTQ1</accession>
<dbReference type="Gene3D" id="1.10.3720.10">
    <property type="entry name" value="MetI-like"/>
    <property type="match status" value="1"/>
</dbReference>
<dbReference type="InterPro" id="IPR003593">
    <property type="entry name" value="AAA+_ATPase"/>
</dbReference>
<evidence type="ECO:0000313" key="14">
    <source>
        <dbReference type="EMBL" id="SEG88620.1"/>
    </source>
</evidence>
<sequence>MSEVKVPAAAVSGRSGSRLLSRLVQQRATLFWAAVVLLVVLAALLSPLLSPHDPLKGNIREGLLGPSADHWLGTDKLGRDVLSRLLYGARVALLAGLEAVGIAALIGIPLGLLVGYLGGWPDRIAMRIVEGVMSVPFLVLAIALISVLGPGLTKSMAVVGVVYAMTLLRLTRGQALAAREELYVDGVRVAGAGDRRILFRHILPNITPPLIVQVTLMIAGAIIAEATLSFLGLGVQAGQASWGSMLSDAQASIRESFFLALPPGLAILLTVLAFNQVGDGLRDLFAREAKGGSLGVNPVHHESGSGQPPPPGLVAADPLLRVRDLTVSFPQPGAGRVTVVQGVSLDVAKGEILGLVGESGSGKSVTAMSLLGLVPDPGRVAASAVELDGRELTGLSFEELRKVRGGAIGVVFQEPIASLNPAYTVGDQVAEVLREHEGLSRAQARARVVELFEQVHIPEPDKRIRDYPHQFSGGMAQRVMIAMALACRPRLLVADEPTTALDVTVQGQVLDLLLELRAETGMSILLITHDLGVVADVADRVAVMYAGQIVEGGPTEDVFRRPAHPYTEGLLASLPRNVRRAGRLPSIPGVVPPPSAWPVGCHFADRCPYARPQCLETPVELSARGDDRATRCVRAGELTLAGVGDVPAAGEPLPPAAGRPVVKADPPLISTRIEKRP</sequence>
<dbReference type="Pfam" id="PF08352">
    <property type="entry name" value="oligo_HPY"/>
    <property type="match status" value="1"/>
</dbReference>
<evidence type="ECO:0000256" key="6">
    <source>
        <dbReference type="ARBA" id="ARBA00022692"/>
    </source>
</evidence>
<dbReference type="PROSITE" id="PS50893">
    <property type="entry name" value="ABC_TRANSPORTER_2"/>
    <property type="match status" value="1"/>
</dbReference>
<evidence type="ECO:0000256" key="2">
    <source>
        <dbReference type="ARBA" id="ARBA00004202"/>
    </source>
</evidence>
<evidence type="ECO:0000256" key="5">
    <source>
        <dbReference type="ARBA" id="ARBA00022475"/>
    </source>
</evidence>
<dbReference type="NCBIfam" id="TIGR01727">
    <property type="entry name" value="oligo_HPY"/>
    <property type="match status" value="1"/>
</dbReference>
<dbReference type="InterPro" id="IPR003439">
    <property type="entry name" value="ABC_transporter-like_ATP-bd"/>
</dbReference>
<dbReference type="InterPro" id="IPR035906">
    <property type="entry name" value="MetI-like_sf"/>
</dbReference>
<dbReference type="GO" id="GO:0005886">
    <property type="term" value="C:plasma membrane"/>
    <property type="evidence" value="ECO:0007669"/>
    <property type="project" value="UniProtKB-SubCell"/>
</dbReference>
<feature type="transmembrane region" description="Helical" evidence="11">
    <location>
        <begin position="128"/>
        <end position="148"/>
    </location>
</feature>
<evidence type="ECO:0000256" key="11">
    <source>
        <dbReference type="RuleBase" id="RU363032"/>
    </source>
</evidence>
<dbReference type="Proteomes" id="UP000236723">
    <property type="component" value="Unassembled WGS sequence"/>
</dbReference>
<keyword evidence="8" id="KW-0067">ATP-binding</keyword>
<dbReference type="GO" id="GO:0016887">
    <property type="term" value="F:ATP hydrolysis activity"/>
    <property type="evidence" value="ECO:0007669"/>
    <property type="project" value="InterPro"/>
</dbReference>
<dbReference type="GO" id="GO:0005524">
    <property type="term" value="F:ATP binding"/>
    <property type="evidence" value="ECO:0007669"/>
    <property type="project" value="UniProtKB-KW"/>
</dbReference>
<keyword evidence="9 11" id="KW-1133">Transmembrane helix</keyword>
<keyword evidence="4 11" id="KW-0813">Transport</keyword>
<organism evidence="14 15">
    <name type="scientific">Thermomonospora echinospora</name>
    <dbReference type="NCBI Taxonomy" id="1992"/>
    <lineage>
        <taxon>Bacteria</taxon>
        <taxon>Bacillati</taxon>
        <taxon>Actinomycetota</taxon>
        <taxon>Actinomycetes</taxon>
        <taxon>Streptosporangiales</taxon>
        <taxon>Thermomonosporaceae</taxon>
        <taxon>Thermomonospora</taxon>
    </lineage>
</organism>
<evidence type="ECO:0000256" key="9">
    <source>
        <dbReference type="ARBA" id="ARBA00022989"/>
    </source>
</evidence>
<evidence type="ECO:0000259" key="12">
    <source>
        <dbReference type="PROSITE" id="PS50893"/>
    </source>
</evidence>
<feature type="transmembrane region" description="Helical" evidence="11">
    <location>
        <begin position="91"/>
        <end position="116"/>
    </location>
</feature>
<dbReference type="InterPro" id="IPR050388">
    <property type="entry name" value="ABC_Ni/Peptide_Import"/>
</dbReference>
<gene>
    <name evidence="14" type="ORF">SAMN04489712_12245</name>
</gene>
<dbReference type="Pfam" id="PF00528">
    <property type="entry name" value="BPD_transp_1"/>
    <property type="match status" value="1"/>
</dbReference>
<evidence type="ECO:0000259" key="13">
    <source>
        <dbReference type="PROSITE" id="PS50928"/>
    </source>
</evidence>
<reference evidence="15" key="1">
    <citation type="submission" date="2016-10" db="EMBL/GenBank/DDBJ databases">
        <authorList>
            <person name="Varghese N."/>
            <person name="Submissions S."/>
        </authorList>
    </citation>
    <scope>NUCLEOTIDE SEQUENCE [LARGE SCALE GENOMIC DNA]</scope>
    <source>
        <strain evidence="15">DSM 43163</strain>
    </source>
</reference>
<comment type="similarity">
    <text evidence="3">Belongs to the ABC transporter superfamily.</text>
</comment>
<dbReference type="GO" id="GO:0015833">
    <property type="term" value="P:peptide transport"/>
    <property type="evidence" value="ECO:0007669"/>
    <property type="project" value="InterPro"/>
</dbReference>
<evidence type="ECO:0000256" key="8">
    <source>
        <dbReference type="ARBA" id="ARBA00022840"/>
    </source>
</evidence>
<dbReference type="CDD" id="cd03257">
    <property type="entry name" value="ABC_NikE_OppD_transporters"/>
    <property type="match status" value="1"/>
</dbReference>
<dbReference type="InterPro" id="IPR017871">
    <property type="entry name" value="ABC_transporter-like_CS"/>
</dbReference>
<dbReference type="Gene3D" id="3.40.50.300">
    <property type="entry name" value="P-loop containing nucleotide triphosphate hydrolases"/>
    <property type="match status" value="1"/>
</dbReference>
<dbReference type="InterPro" id="IPR000515">
    <property type="entry name" value="MetI-like"/>
</dbReference>
<evidence type="ECO:0000256" key="10">
    <source>
        <dbReference type="ARBA" id="ARBA00023136"/>
    </source>
</evidence>
<dbReference type="FunFam" id="3.40.50.300:FF:000016">
    <property type="entry name" value="Oligopeptide ABC transporter ATP-binding component"/>
    <property type="match status" value="1"/>
</dbReference>
<dbReference type="GO" id="GO:0055085">
    <property type="term" value="P:transmembrane transport"/>
    <property type="evidence" value="ECO:0007669"/>
    <property type="project" value="InterPro"/>
</dbReference>
<feature type="transmembrane region" description="Helical" evidence="11">
    <location>
        <begin position="210"/>
        <end position="235"/>
    </location>
</feature>
<dbReference type="RefSeq" id="WP_160147174.1">
    <property type="nucleotide sequence ID" value="NZ_FNVO01000022.1"/>
</dbReference>
<feature type="domain" description="ABC transporter" evidence="12">
    <location>
        <begin position="320"/>
        <end position="571"/>
    </location>
</feature>
<dbReference type="PANTHER" id="PTHR43297">
    <property type="entry name" value="OLIGOPEPTIDE TRANSPORT ATP-BINDING PROTEIN APPD"/>
    <property type="match status" value="1"/>
</dbReference>
<dbReference type="PROSITE" id="PS00211">
    <property type="entry name" value="ABC_TRANSPORTER_1"/>
    <property type="match status" value="1"/>
</dbReference>
<dbReference type="AlphaFoldDB" id="A0A1H6DTQ1"/>
<dbReference type="CDD" id="cd06261">
    <property type="entry name" value="TM_PBP2"/>
    <property type="match status" value="1"/>
</dbReference>
<evidence type="ECO:0000313" key="15">
    <source>
        <dbReference type="Proteomes" id="UP000236723"/>
    </source>
</evidence>
<evidence type="ECO:0000256" key="4">
    <source>
        <dbReference type="ARBA" id="ARBA00022448"/>
    </source>
</evidence>
<evidence type="ECO:0000256" key="3">
    <source>
        <dbReference type="ARBA" id="ARBA00005417"/>
    </source>
</evidence>
<keyword evidence="7" id="KW-0547">Nucleotide-binding</keyword>
<dbReference type="Pfam" id="PF00005">
    <property type="entry name" value="ABC_tran"/>
    <property type="match status" value="1"/>
</dbReference>
<name>A0A1H6DTQ1_9ACTN</name>